<dbReference type="FunFam" id="3.40.50.300:FF:000020">
    <property type="entry name" value="Amino acid ABC transporter ATP-binding component"/>
    <property type="match status" value="1"/>
</dbReference>
<dbReference type="STRING" id="36856.ATB98_20880"/>
<dbReference type="PROSITE" id="PS00211">
    <property type="entry name" value="ABC_TRANSPORTER_1"/>
    <property type="match status" value="1"/>
</dbReference>
<dbReference type="OrthoDB" id="9802264at2"/>
<evidence type="ECO:0000313" key="9">
    <source>
        <dbReference type="EMBL" id="OAP48273.1"/>
    </source>
</evidence>
<dbReference type="InterPro" id="IPR003439">
    <property type="entry name" value="ABC_transporter-like_ATP-bd"/>
</dbReference>
<dbReference type="InterPro" id="IPR017871">
    <property type="entry name" value="ABC_transporter-like_CS"/>
</dbReference>
<keyword evidence="7" id="KW-0472">Membrane</keyword>
<dbReference type="SUPFAM" id="SSF52540">
    <property type="entry name" value="P-loop containing nucleoside triphosphate hydrolases"/>
    <property type="match status" value="1"/>
</dbReference>
<dbReference type="AlphaFoldDB" id="A0A178YMX7"/>
<comment type="subcellular location">
    <subcellularLocation>
        <location evidence="1">Cell membrane</location>
        <topology evidence="1">Peripheral membrane protein</topology>
    </subcellularLocation>
</comment>
<keyword evidence="6" id="KW-0067">ATP-binding</keyword>
<dbReference type="PIRSF" id="PIRSF039085">
    <property type="entry name" value="ABC_ATPase_HisP"/>
    <property type="match status" value="1"/>
</dbReference>
<dbReference type="GO" id="GO:0005524">
    <property type="term" value="F:ATP binding"/>
    <property type="evidence" value="ECO:0007669"/>
    <property type="project" value="UniProtKB-KW"/>
</dbReference>
<evidence type="ECO:0000256" key="4">
    <source>
        <dbReference type="ARBA" id="ARBA00022475"/>
    </source>
</evidence>
<reference evidence="9 10" key="1">
    <citation type="submission" date="2015-11" db="EMBL/GenBank/DDBJ databases">
        <title>Ensifer anhuiense sp. nov., an effective nitrogen fixation bacterium with Glycine soja.</title>
        <authorList>
            <person name="Yan H."/>
            <person name="Chen W."/>
        </authorList>
    </citation>
    <scope>NUCLEOTIDE SEQUENCE [LARGE SCALE GENOMIC DNA]</scope>
    <source>
        <strain evidence="9 10">LMG 7837</strain>
    </source>
</reference>
<gene>
    <name evidence="9" type="ORF">ATB98_20880</name>
</gene>
<dbReference type="SMART" id="SM00382">
    <property type="entry name" value="AAA"/>
    <property type="match status" value="1"/>
</dbReference>
<sequence>MSDRGTFLTADNKNSTAAVSVKDLRKRFGPLEVLKGVSLEAQEGEVISILGSSGSGKSTMLRCINMLEVPDSGEVCIAGEMFRLKKGRYKTEPADRRQVDRLREHIGMVFQSFNLWSHMTILENVIEAPVHVQKRNRAECIEEAEALLERVGIGDKRNFYPGHLSGGQQQRAAIARALAQRPKVMLFDEPTSALDPELVGEVLKVMRSLAEEGRTMLVVTHEMAFARDVSSRVVFLHKGVVEEEGHPAEVFRNPKSERFRQFLSNER</sequence>
<keyword evidence="3" id="KW-0813">Transport</keyword>
<keyword evidence="4" id="KW-1003">Cell membrane</keyword>
<name>A0A178YMX7_SINSA</name>
<protein>
    <submittedName>
        <fullName evidence="9">Amino acid transporter</fullName>
    </submittedName>
</protein>
<dbReference type="InterPro" id="IPR027417">
    <property type="entry name" value="P-loop_NTPase"/>
</dbReference>
<keyword evidence="10" id="KW-1185">Reference proteome</keyword>
<evidence type="ECO:0000256" key="1">
    <source>
        <dbReference type="ARBA" id="ARBA00004202"/>
    </source>
</evidence>
<keyword evidence="5" id="KW-0547">Nucleotide-binding</keyword>
<dbReference type="InterPro" id="IPR050086">
    <property type="entry name" value="MetN_ABC_transporter-like"/>
</dbReference>
<dbReference type="EMBL" id="LNQB01000062">
    <property type="protein sequence ID" value="OAP48273.1"/>
    <property type="molecule type" value="Genomic_DNA"/>
</dbReference>
<dbReference type="PANTHER" id="PTHR43166:SF35">
    <property type="entry name" value="L-CYSTINE IMPORT ATP-BINDING PROTEIN TCYN"/>
    <property type="match status" value="1"/>
</dbReference>
<dbReference type="Gene3D" id="3.40.50.300">
    <property type="entry name" value="P-loop containing nucleotide triphosphate hydrolases"/>
    <property type="match status" value="1"/>
</dbReference>
<accession>A0A178YMX7</accession>
<evidence type="ECO:0000259" key="8">
    <source>
        <dbReference type="PROSITE" id="PS50893"/>
    </source>
</evidence>
<dbReference type="GO" id="GO:0016887">
    <property type="term" value="F:ATP hydrolysis activity"/>
    <property type="evidence" value="ECO:0007669"/>
    <property type="project" value="InterPro"/>
</dbReference>
<dbReference type="GO" id="GO:0005886">
    <property type="term" value="C:plasma membrane"/>
    <property type="evidence" value="ECO:0007669"/>
    <property type="project" value="UniProtKB-SubCell"/>
</dbReference>
<dbReference type="Proteomes" id="UP000078507">
    <property type="component" value="Unassembled WGS sequence"/>
</dbReference>
<evidence type="ECO:0000256" key="5">
    <source>
        <dbReference type="ARBA" id="ARBA00022741"/>
    </source>
</evidence>
<dbReference type="InterPro" id="IPR003593">
    <property type="entry name" value="AAA+_ATPase"/>
</dbReference>
<evidence type="ECO:0000313" key="10">
    <source>
        <dbReference type="Proteomes" id="UP000078507"/>
    </source>
</evidence>
<evidence type="ECO:0000256" key="6">
    <source>
        <dbReference type="ARBA" id="ARBA00022840"/>
    </source>
</evidence>
<comment type="similarity">
    <text evidence="2">Belongs to the ABC transporter superfamily.</text>
</comment>
<organism evidence="9 10">
    <name type="scientific">Sinorhizobium saheli</name>
    <dbReference type="NCBI Taxonomy" id="36856"/>
    <lineage>
        <taxon>Bacteria</taxon>
        <taxon>Pseudomonadati</taxon>
        <taxon>Pseudomonadota</taxon>
        <taxon>Alphaproteobacteria</taxon>
        <taxon>Hyphomicrobiales</taxon>
        <taxon>Rhizobiaceae</taxon>
        <taxon>Sinorhizobium/Ensifer group</taxon>
        <taxon>Sinorhizobium</taxon>
    </lineage>
</organism>
<dbReference type="PROSITE" id="PS50893">
    <property type="entry name" value="ABC_TRANSPORTER_2"/>
    <property type="match status" value="1"/>
</dbReference>
<dbReference type="CDD" id="cd03262">
    <property type="entry name" value="ABC_HisP_GlnQ"/>
    <property type="match status" value="1"/>
</dbReference>
<dbReference type="GO" id="GO:0015424">
    <property type="term" value="F:ABC-type amino acid transporter activity"/>
    <property type="evidence" value="ECO:0007669"/>
    <property type="project" value="InterPro"/>
</dbReference>
<evidence type="ECO:0000256" key="3">
    <source>
        <dbReference type="ARBA" id="ARBA00022448"/>
    </source>
</evidence>
<comment type="caution">
    <text evidence="9">The sequence shown here is derived from an EMBL/GenBank/DDBJ whole genome shotgun (WGS) entry which is preliminary data.</text>
</comment>
<evidence type="ECO:0000256" key="2">
    <source>
        <dbReference type="ARBA" id="ARBA00005417"/>
    </source>
</evidence>
<dbReference type="RefSeq" id="WP_066870950.1">
    <property type="nucleotide sequence ID" value="NZ_LNQB01000062.1"/>
</dbReference>
<proteinExistence type="inferred from homology"/>
<dbReference type="PANTHER" id="PTHR43166">
    <property type="entry name" value="AMINO ACID IMPORT ATP-BINDING PROTEIN"/>
    <property type="match status" value="1"/>
</dbReference>
<dbReference type="InterPro" id="IPR030679">
    <property type="entry name" value="ABC_ATPase_HisP-typ"/>
</dbReference>
<dbReference type="Pfam" id="PF00005">
    <property type="entry name" value="ABC_tran"/>
    <property type="match status" value="1"/>
</dbReference>
<feature type="domain" description="ABC transporter" evidence="8">
    <location>
        <begin position="19"/>
        <end position="263"/>
    </location>
</feature>
<evidence type="ECO:0000256" key="7">
    <source>
        <dbReference type="ARBA" id="ARBA00023136"/>
    </source>
</evidence>